<comment type="subcellular location">
    <subcellularLocation>
        <location evidence="1">Membrane</location>
        <topology evidence="1">Multi-pass membrane protein</topology>
    </subcellularLocation>
</comment>
<evidence type="ECO:0000313" key="7">
    <source>
        <dbReference type="EMBL" id="GES99484.1"/>
    </source>
</evidence>
<dbReference type="Pfam" id="PF04193">
    <property type="entry name" value="PQ-loop"/>
    <property type="match status" value="1"/>
</dbReference>
<evidence type="ECO:0000256" key="3">
    <source>
        <dbReference type="ARBA" id="ARBA00022989"/>
    </source>
</evidence>
<proteinExistence type="predicted"/>
<accession>A0A8H3R480</accession>
<dbReference type="SUPFAM" id="SSF51695">
    <property type="entry name" value="PLC-like phosphodiesterases"/>
    <property type="match status" value="1"/>
</dbReference>
<evidence type="ECO:0000256" key="2">
    <source>
        <dbReference type="ARBA" id="ARBA00022692"/>
    </source>
</evidence>
<dbReference type="Pfam" id="PF03009">
    <property type="entry name" value="GDPD"/>
    <property type="match status" value="1"/>
</dbReference>
<reference evidence="7" key="1">
    <citation type="submission" date="2019-10" db="EMBL/GenBank/DDBJ databases">
        <title>Conservation and host-specific expression of non-tandemly repeated heterogenous ribosome RNA gene in arbuscular mycorrhizal fungi.</title>
        <authorList>
            <person name="Maeda T."/>
            <person name="Kobayashi Y."/>
            <person name="Nakagawa T."/>
            <person name="Ezawa T."/>
            <person name="Yamaguchi K."/>
            <person name="Bino T."/>
            <person name="Nishimoto Y."/>
            <person name="Shigenobu S."/>
            <person name="Kawaguchi M."/>
        </authorList>
    </citation>
    <scope>NUCLEOTIDE SEQUENCE</scope>
    <source>
        <strain evidence="7">HR1</strain>
    </source>
</reference>
<dbReference type="InterPro" id="IPR030395">
    <property type="entry name" value="GP_PDE_dom"/>
</dbReference>
<dbReference type="AlphaFoldDB" id="A0A8H3R480"/>
<keyword evidence="4 5" id="KW-0472">Membrane</keyword>
<keyword evidence="3 5" id="KW-1133">Transmembrane helix</keyword>
<dbReference type="InterPro" id="IPR006603">
    <property type="entry name" value="PQ-loop_rpt"/>
</dbReference>
<dbReference type="GO" id="GO:0006629">
    <property type="term" value="P:lipid metabolic process"/>
    <property type="evidence" value="ECO:0007669"/>
    <property type="project" value="InterPro"/>
</dbReference>
<dbReference type="EMBL" id="BLAL01000281">
    <property type="protein sequence ID" value="GES99484.1"/>
    <property type="molecule type" value="Genomic_DNA"/>
</dbReference>
<feature type="transmembrane region" description="Helical" evidence="5">
    <location>
        <begin position="95"/>
        <end position="115"/>
    </location>
</feature>
<feature type="transmembrane region" description="Helical" evidence="5">
    <location>
        <begin position="52"/>
        <end position="74"/>
    </location>
</feature>
<feature type="domain" description="GP-PDE" evidence="6">
    <location>
        <begin position="210"/>
        <end position="445"/>
    </location>
</feature>
<dbReference type="PROSITE" id="PS51704">
    <property type="entry name" value="GP_PDE"/>
    <property type="match status" value="1"/>
</dbReference>
<dbReference type="GO" id="GO:0016020">
    <property type="term" value="C:membrane"/>
    <property type="evidence" value="ECO:0007669"/>
    <property type="project" value="UniProtKB-SubCell"/>
</dbReference>
<dbReference type="PANTHER" id="PTHR43805">
    <property type="entry name" value="GLYCEROPHOSPHORYL DIESTER PHOSPHODIESTERASE"/>
    <property type="match status" value="1"/>
</dbReference>
<dbReference type="PANTHER" id="PTHR43805:SF1">
    <property type="entry name" value="GP-PDE DOMAIN-CONTAINING PROTEIN"/>
    <property type="match status" value="1"/>
</dbReference>
<gene>
    <name evidence="7" type="ORF">RCL2_002598600</name>
</gene>
<dbReference type="OrthoDB" id="1470350at2759"/>
<protein>
    <submittedName>
        <fullName evidence="7">PLC-like phosphodiesterase</fullName>
    </submittedName>
</protein>
<keyword evidence="2 5" id="KW-0812">Transmembrane</keyword>
<evidence type="ECO:0000256" key="4">
    <source>
        <dbReference type="ARBA" id="ARBA00023136"/>
    </source>
</evidence>
<sequence length="460" mass="53759">MVIGPVIGYFDQIVKFRKTKSSAGFSLDTSGILLVSSIVRIFFWLGKRFDNVLFHQSVIMIITQIIVLYECIKYRMPYSSLYNPKKRQFWNWDHLKPYLTFLGMLTSGLLLSYLIFGNQYWFIELLGFAALGIESTVPMPQAIQNFQNKSVSGFSPMILLTWFLGDAFKTFYYLYTGVPLQFVLCVKLERFFLISLFILYHNVLAQSQLPLCIGHRGYPDMFPENTLKSLQKALVYGADALESDVRLTKDDQVIMMHDTTLDKTTNGTGLVDDKNWFGYIEYLKSDNESIPKFQDVLDLLKREENKDVFLILDIKEDNRIEILDIIADIIHSNFPYDFTSQLYLGIWTLEFLERARKVLPEFPISYISSDIYETRQDIFDKVESYNMEYPFILSDETGFVNLIKRRGRKLFVWTVDDINDIKKCVEFGKIDGILSDNPVECIRVRRDITRRRKFLISNTF</sequence>
<evidence type="ECO:0000313" key="8">
    <source>
        <dbReference type="Proteomes" id="UP000615446"/>
    </source>
</evidence>
<evidence type="ECO:0000259" key="6">
    <source>
        <dbReference type="PROSITE" id="PS51704"/>
    </source>
</evidence>
<dbReference type="GO" id="GO:0008081">
    <property type="term" value="F:phosphoric diester hydrolase activity"/>
    <property type="evidence" value="ECO:0007669"/>
    <property type="project" value="InterPro"/>
</dbReference>
<dbReference type="Proteomes" id="UP000615446">
    <property type="component" value="Unassembled WGS sequence"/>
</dbReference>
<comment type="caution">
    <text evidence="7">The sequence shown here is derived from an EMBL/GenBank/DDBJ whole genome shotgun (WGS) entry which is preliminary data.</text>
</comment>
<organism evidence="7 8">
    <name type="scientific">Rhizophagus clarus</name>
    <dbReference type="NCBI Taxonomy" id="94130"/>
    <lineage>
        <taxon>Eukaryota</taxon>
        <taxon>Fungi</taxon>
        <taxon>Fungi incertae sedis</taxon>
        <taxon>Mucoromycota</taxon>
        <taxon>Glomeromycotina</taxon>
        <taxon>Glomeromycetes</taxon>
        <taxon>Glomerales</taxon>
        <taxon>Glomeraceae</taxon>
        <taxon>Rhizophagus</taxon>
    </lineage>
</organism>
<dbReference type="Gene3D" id="3.20.20.190">
    <property type="entry name" value="Phosphatidylinositol (PI) phosphodiesterase"/>
    <property type="match status" value="1"/>
</dbReference>
<feature type="transmembrane region" description="Helical" evidence="5">
    <location>
        <begin position="25"/>
        <end position="46"/>
    </location>
</feature>
<evidence type="ECO:0000256" key="1">
    <source>
        <dbReference type="ARBA" id="ARBA00004141"/>
    </source>
</evidence>
<dbReference type="InterPro" id="IPR017946">
    <property type="entry name" value="PLC-like_Pdiesterase_TIM-brl"/>
</dbReference>
<dbReference type="Gene3D" id="1.20.1280.290">
    <property type="match status" value="2"/>
</dbReference>
<name>A0A8H3R480_9GLOM</name>
<dbReference type="SMART" id="SM00679">
    <property type="entry name" value="CTNS"/>
    <property type="match status" value="2"/>
</dbReference>
<evidence type="ECO:0000256" key="5">
    <source>
        <dbReference type="SAM" id="Phobius"/>
    </source>
</evidence>